<evidence type="ECO:0000313" key="2">
    <source>
        <dbReference type="Proteomes" id="UP000503840"/>
    </source>
</evidence>
<comment type="caution">
    <text evidence="1">The sequence shown here is derived from an EMBL/GenBank/DDBJ whole genome shotgun (WGS) entry which is preliminary data.</text>
</comment>
<dbReference type="AlphaFoldDB" id="A0A7J0BJL1"/>
<name>A0A7J0BJL1_9BACT</name>
<sequence length="118" mass="12981">MTLHQAGRRGGFGPDVMRLELTMSNWSGIGLMVIDLMQDVRRGRAGRKKVGQITGYQLGVFLNECTTGEALNLYLLRKGICEMKTPRRSAAGRFLMHPVRILPGISGRVGSRAGLKQP</sequence>
<evidence type="ECO:0000313" key="1">
    <source>
        <dbReference type="EMBL" id="GFM33973.1"/>
    </source>
</evidence>
<protein>
    <submittedName>
        <fullName evidence="1">Uncharacterized protein</fullName>
    </submittedName>
</protein>
<proteinExistence type="predicted"/>
<reference evidence="1 2" key="1">
    <citation type="submission" date="2020-05" db="EMBL/GenBank/DDBJ databases">
        <title>Draft genome sequence of Desulfovibrio sp. strain HN2T.</title>
        <authorList>
            <person name="Ueno A."/>
            <person name="Tamazawa S."/>
            <person name="Tamamura S."/>
            <person name="Murakami T."/>
            <person name="Kiyama T."/>
            <person name="Inomata H."/>
            <person name="Amano Y."/>
            <person name="Miyakawa K."/>
            <person name="Tamaki H."/>
            <person name="Naganuma T."/>
            <person name="Kaneko K."/>
        </authorList>
    </citation>
    <scope>NUCLEOTIDE SEQUENCE [LARGE SCALE GENOMIC DNA]</scope>
    <source>
        <strain evidence="1 2">HN2</strain>
    </source>
</reference>
<dbReference type="Proteomes" id="UP000503840">
    <property type="component" value="Unassembled WGS sequence"/>
</dbReference>
<keyword evidence="2" id="KW-1185">Reference proteome</keyword>
<organism evidence="1 2">
    <name type="scientific">Desulfovibrio subterraneus</name>
    <dbReference type="NCBI Taxonomy" id="2718620"/>
    <lineage>
        <taxon>Bacteria</taxon>
        <taxon>Pseudomonadati</taxon>
        <taxon>Thermodesulfobacteriota</taxon>
        <taxon>Desulfovibrionia</taxon>
        <taxon>Desulfovibrionales</taxon>
        <taxon>Desulfovibrionaceae</taxon>
        <taxon>Desulfovibrio</taxon>
    </lineage>
</organism>
<accession>A0A7J0BJL1</accession>
<gene>
    <name evidence="1" type="ORF">DSM101010T_23380</name>
</gene>
<dbReference type="EMBL" id="BLVO01000013">
    <property type="protein sequence ID" value="GFM33973.1"/>
    <property type="molecule type" value="Genomic_DNA"/>
</dbReference>